<evidence type="ECO:0000259" key="9">
    <source>
        <dbReference type="PROSITE" id="PS50067"/>
    </source>
</evidence>
<comment type="similarity">
    <text evidence="6">Belongs to the TRAFAC class myosin-kinesin ATPase superfamily. Kinesin family.</text>
</comment>
<dbReference type="GO" id="GO:0005875">
    <property type="term" value="C:microtubule associated complex"/>
    <property type="evidence" value="ECO:0007669"/>
    <property type="project" value="TreeGrafter"/>
</dbReference>
<evidence type="ECO:0000256" key="1">
    <source>
        <dbReference type="ARBA" id="ARBA00004496"/>
    </source>
</evidence>
<dbReference type="PANTHER" id="PTHR47969">
    <property type="entry name" value="CHROMOSOME-ASSOCIATED KINESIN KIF4A-RELATED"/>
    <property type="match status" value="1"/>
</dbReference>
<dbReference type="InterPro" id="IPR036961">
    <property type="entry name" value="Kinesin_motor_dom_sf"/>
</dbReference>
<comment type="caution">
    <text evidence="10">The sequence shown here is derived from an EMBL/GenBank/DDBJ whole genome shotgun (WGS) entry which is preliminary data.</text>
</comment>
<protein>
    <recommendedName>
        <fullName evidence="9">Kinesin motor domain-containing protein</fullName>
    </recommendedName>
</protein>
<dbReference type="Proteomes" id="UP001165065">
    <property type="component" value="Unassembled WGS sequence"/>
</dbReference>
<evidence type="ECO:0000256" key="6">
    <source>
        <dbReference type="PROSITE-ProRule" id="PRU00283"/>
    </source>
</evidence>
<evidence type="ECO:0000256" key="8">
    <source>
        <dbReference type="SAM" id="MobiDB-lite"/>
    </source>
</evidence>
<feature type="region of interest" description="Disordered" evidence="8">
    <location>
        <begin position="753"/>
        <end position="776"/>
    </location>
</feature>
<evidence type="ECO:0000256" key="2">
    <source>
        <dbReference type="ARBA" id="ARBA00022490"/>
    </source>
</evidence>
<dbReference type="SUPFAM" id="SSF52540">
    <property type="entry name" value="P-loop containing nucleoside triphosphate hydrolases"/>
    <property type="match status" value="1"/>
</dbReference>
<keyword evidence="3" id="KW-0547">Nucleotide-binding</keyword>
<feature type="coiled-coil region" evidence="7">
    <location>
        <begin position="499"/>
        <end position="614"/>
    </location>
</feature>
<evidence type="ECO:0000256" key="4">
    <source>
        <dbReference type="ARBA" id="ARBA00022840"/>
    </source>
</evidence>
<comment type="caution">
    <text evidence="6">Lacks conserved residue(s) required for the propagation of feature annotation.</text>
</comment>
<dbReference type="Pfam" id="PF00225">
    <property type="entry name" value="Kinesin"/>
    <property type="match status" value="1"/>
</dbReference>
<dbReference type="InterPro" id="IPR027640">
    <property type="entry name" value="Kinesin-like_fam"/>
</dbReference>
<dbReference type="Gene3D" id="3.40.850.10">
    <property type="entry name" value="Kinesin motor domain"/>
    <property type="match status" value="1"/>
</dbReference>
<comment type="subcellular location">
    <subcellularLocation>
        <location evidence="1">Cytoplasm</location>
    </subcellularLocation>
</comment>
<dbReference type="SMART" id="SM00129">
    <property type="entry name" value="KISc"/>
    <property type="match status" value="1"/>
</dbReference>
<feature type="compositionally biased region" description="Gly residues" evidence="8">
    <location>
        <begin position="975"/>
        <end position="987"/>
    </location>
</feature>
<keyword evidence="11" id="KW-1185">Reference proteome</keyword>
<organism evidence="10 11">
    <name type="scientific">Triparma columacea</name>
    <dbReference type="NCBI Taxonomy" id="722753"/>
    <lineage>
        <taxon>Eukaryota</taxon>
        <taxon>Sar</taxon>
        <taxon>Stramenopiles</taxon>
        <taxon>Ochrophyta</taxon>
        <taxon>Bolidophyceae</taxon>
        <taxon>Parmales</taxon>
        <taxon>Triparmaceae</taxon>
        <taxon>Triparma</taxon>
    </lineage>
</organism>
<keyword evidence="5 7" id="KW-0175">Coiled coil</keyword>
<feature type="compositionally biased region" description="Basic and acidic residues" evidence="8">
    <location>
        <begin position="753"/>
        <end position="768"/>
    </location>
</feature>
<dbReference type="InterPro" id="IPR027417">
    <property type="entry name" value="P-loop_NTPase"/>
</dbReference>
<evidence type="ECO:0000313" key="10">
    <source>
        <dbReference type="EMBL" id="GMI48855.1"/>
    </source>
</evidence>
<dbReference type="GO" id="GO:0005524">
    <property type="term" value="F:ATP binding"/>
    <property type="evidence" value="ECO:0007669"/>
    <property type="project" value="UniProtKB-KW"/>
</dbReference>
<keyword evidence="2" id="KW-0963">Cytoplasm</keyword>
<dbReference type="GO" id="GO:0007052">
    <property type="term" value="P:mitotic spindle organization"/>
    <property type="evidence" value="ECO:0007669"/>
    <property type="project" value="TreeGrafter"/>
</dbReference>
<dbReference type="InterPro" id="IPR001752">
    <property type="entry name" value="Kinesin_motor_dom"/>
</dbReference>
<dbReference type="OrthoDB" id="2113965at2759"/>
<dbReference type="PROSITE" id="PS50067">
    <property type="entry name" value="KINESIN_MOTOR_2"/>
    <property type="match status" value="1"/>
</dbReference>
<proteinExistence type="inferred from homology"/>
<feature type="region of interest" description="Disordered" evidence="8">
    <location>
        <begin position="1039"/>
        <end position="1062"/>
    </location>
</feature>
<dbReference type="EMBL" id="BRYA01000439">
    <property type="protein sequence ID" value="GMI48855.1"/>
    <property type="molecule type" value="Genomic_DNA"/>
</dbReference>
<dbReference type="GO" id="GO:0051231">
    <property type="term" value="P:spindle elongation"/>
    <property type="evidence" value="ECO:0007669"/>
    <property type="project" value="TreeGrafter"/>
</dbReference>
<feature type="domain" description="Kinesin motor" evidence="9">
    <location>
        <begin position="1"/>
        <end position="344"/>
    </location>
</feature>
<gene>
    <name evidence="10" type="ORF">TrCOL_g5998</name>
</gene>
<sequence>MSLPSGVPSFTYVAFKSASTELEMDDLSKQDNTLQLIEPNKDKPKEFDNLEGVYDSDTTTDNTIYSEMFGIGDSDEIASRPRPLQAFVDNSMSLCALVVGPTSGDKTRHFQGSNEDEHGMIGWVADQLFMQLQEKEDAAQNQYKATVSITFHEHYGEIITDLLNPTNRELSIKIDPAFGYCVHGMTKHVVTSAEELRSKLDYGKNSRNVAMFSTGPANESTGAIFEIVLKQEEGDGPNSMQTMMSRILLVDTPPTTPLVAGAEKTRKIKGPDLAKSLFTFVDVCKALASKQKRMNAPFEQSTFTTVLHDSLGADALVMCLGTLCQGEPEVSSKTMKLLSHFKKINNYPIENTELTQGIMIKYRTAISNLLDRIEELKVEHAAAPKEDKAALERLKMLEESLLKANHEGSIAKEDGSKVYRMLELFKAKYSKLVEDKARQAEELILSEEQKLEISKALLDLKLEFSEANEKFQNEKYALELKASNKETQLQDTQIKLTDTMNLLKDSQTAEEEARKAQKEMQEELQKKVNECISLEEKYRASKDNSTGLGTEVATLVNQKDQFTKMNASLTAQLETATAKILDLESEVSKNEEAIERLDDDLGRIKLELEETHAQKSKVELELKKKEIGFEQARLDIEKNTENFVRQREHELFSIRKASEEEVAAIRREKEEIIRTNNKLEGEKRSLDRKIRDMKTDIQRIKDESYSKNSNSKRLEAQLNDARESYRSKLLSYLGEEAMAAKLAADDISKFIDSDDQKKEDKQSGDKEAATASSMATANSRAALEDLIKTYKTREKDLLDQMEKIKEANDKNKKKNRILFNSYYKLKDQLEDATDGQLDAEDLPEENEMKITDSELEKERDDELQALRQAVSQLRSDGAIQKDRAVELTQSYREISQQQDEKLKELASKFAHVTAENDRLIKEREEQKDQATLKALETNMEEMQKNILEQIQNVKIEAPEIDYSKAKRKRGKGEGADGGANGATGGPGVDEAAMRELQQLRSKVKKQNMVMDEQKHFKNENSSLKAELSKMKLQLIEARGSSGGVGGRGSGEGGGSGGGDSSLLRKQLHESEIQKHQLTTKITMLTEELEAYKNYMKTTVVKYKQEIAAMKKLQNAS</sequence>
<accession>A0A9W7GRC4</accession>
<reference evidence="11" key="1">
    <citation type="journal article" date="2023" name="Commun. Biol.">
        <title>Genome analysis of Parmales, the sister group of diatoms, reveals the evolutionary specialization of diatoms from phago-mixotrophs to photoautotrophs.</title>
        <authorList>
            <person name="Ban H."/>
            <person name="Sato S."/>
            <person name="Yoshikawa S."/>
            <person name="Yamada K."/>
            <person name="Nakamura Y."/>
            <person name="Ichinomiya M."/>
            <person name="Sato N."/>
            <person name="Blanc-Mathieu R."/>
            <person name="Endo H."/>
            <person name="Kuwata A."/>
            <person name="Ogata H."/>
        </authorList>
    </citation>
    <scope>NUCLEOTIDE SEQUENCE [LARGE SCALE GENOMIC DNA]</scope>
</reference>
<feature type="coiled-coil region" evidence="7">
    <location>
        <begin position="655"/>
        <end position="703"/>
    </location>
</feature>
<dbReference type="GO" id="GO:0003777">
    <property type="term" value="F:microtubule motor activity"/>
    <property type="evidence" value="ECO:0007669"/>
    <property type="project" value="InterPro"/>
</dbReference>
<keyword evidence="4" id="KW-0067">ATP-binding</keyword>
<dbReference type="GO" id="GO:0008017">
    <property type="term" value="F:microtubule binding"/>
    <property type="evidence" value="ECO:0007669"/>
    <property type="project" value="InterPro"/>
</dbReference>
<dbReference type="AlphaFoldDB" id="A0A9W7GRC4"/>
<feature type="compositionally biased region" description="Gly residues" evidence="8">
    <location>
        <begin position="1040"/>
        <end position="1059"/>
    </location>
</feature>
<evidence type="ECO:0000256" key="5">
    <source>
        <dbReference type="ARBA" id="ARBA00023054"/>
    </source>
</evidence>
<feature type="coiled-coil region" evidence="7">
    <location>
        <begin position="902"/>
        <end position="952"/>
    </location>
</feature>
<dbReference type="GO" id="GO:0007018">
    <property type="term" value="P:microtubule-based movement"/>
    <property type="evidence" value="ECO:0007669"/>
    <property type="project" value="InterPro"/>
</dbReference>
<evidence type="ECO:0000256" key="7">
    <source>
        <dbReference type="SAM" id="Coils"/>
    </source>
</evidence>
<evidence type="ECO:0000313" key="11">
    <source>
        <dbReference type="Proteomes" id="UP001165065"/>
    </source>
</evidence>
<evidence type="ECO:0000256" key="3">
    <source>
        <dbReference type="ARBA" id="ARBA00022741"/>
    </source>
</evidence>
<dbReference type="InterPro" id="IPR029329">
    <property type="entry name" value="DUF4472"/>
</dbReference>
<dbReference type="Pfam" id="PF14739">
    <property type="entry name" value="DUF4472"/>
    <property type="match status" value="1"/>
</dbReference>
<dbReference type="GO" id="GO:0005737">
    <property type="term" value="C:cytoplasm"/>
    <property type="evidence" value="ECO:0007669"/>
    <property type="project" value="UniProtKB-SubCell"/>
</dbReference>
<feature type="region of interest" description="Disordered" evidence="8">
    <location>
        <begin position="964"/>
        <end position="988"/>
    </location>
</feature>
<name>A0A9W7GRC4_9STRA</name>
<dbReference type="PANTHER" id="PTHR47969:SF15">
    <property type="entry name" value="CHROMOSOME-ASSOCIATED KINESIN KIF4A-RELATED"/>
    <property type="match status" value="1"/>
</dbReference>
<feature type="coiled-coil region" evidence="7">
    <location>
        <begin position="787"/>
        <end position="814"/>
    </location>
</feature>